<proteinExistence type="predicted"/>
<evidence type="ECO:0000313" key="2">
    <source>
        <dbReference type="Proteomes" id="UP000789405"/>
    </source>
</evidence>
<keyword evidence="2" id="KW-1185">Reference proteome</keyword>
<accession>A0A9N9NAE5</accession>
<protein>
    <submittedName>
        <fullName evidence="1">13916_t:CDS:1</fullName>
    </submittedName>
</protein>
<sequence length="65" mass="7498">PNSAYTCSTGSSYMLLFSKITIICKPNKNLTSIQPIASLINYNKTGPFSRNEYHIRRLIKIQYKR</sequence>
<reference evidence="1" key="1">
    <citation type="submission" date="2021-06" db="EMBL/GenBank/DDBJ databases">
        <authorList>
            <person name="Kallberg Y."/>
            <person name="Tangrot J."/>
            <person name="Rosling A."/>
        </authorList>
    </citation>
    <scope>NUCLEOTIDE SEQUENCE</scope>
    <source>
        <strain evidence="1">MA453B</strain>
    </source>
</reference>
<evidence type="ECO:0000313" key="1">
    <source>
        <dbReference type="EMBL" id="CAG8716956.1"/>
    </source>
</evidence>
<dbReference type="AlphaFoldDB" id="A0A9N9NAE5"/>
<dbReference type="Proteomes" id="UP000789405">
    <property type="component" value="Unassembled WGS sequence"/>
</dbReference>
<comment type="caution">
    <text evidence="1">The sequence shown here is derived from an EMBL/GenBank/DDBJ whole genome shotgun (WGS) entry which is preliminary data.</text>
</comment>
<feature type="non-terminal residue" evidence="1">
    <location>
        <position position="65"/>
    </location>
</feature>
<gene>
    <name evidence="1" type="ORF">DERYTH_LOCUS14009</name>
</gene>
<name>A0A9N9NAE5_9GLOM</name>
<dbReference type="EMBL" id="CAJVPY010010243">
    <property type="protein sequence ID" value="CAG8716956.1"/>
    <property type="molecule type" value="Genomic_DNA"/>
</dbReference>
<organism evidence="1 2">
    <name type="scientific">Dentiscutata erythropus</name>
    <dbReference type="NCBI Taxonomy" id="1348616"/>
    <lineage>
        <taxon>Eukaryota</taxon>
        <taxon>Fungi</taxon>
        <taxon>Fungi incertae sedis</taxon>
        <taxon>Mucoromycota</taxon>
        <taxon>Glomeromycotina</taxon>
        <taxon>Glomeromycetes</taxon>
        <taxon>Diversisporales</taxon>
        <taxon>Gigasporaceae</taxon>
        <taxon>Dentiscutata</taxon>
    </lineage>
</organism>